<dbReference type="Gene3D" id="1.10.10.1400">
    <property type="entry name" value="Terminase, small subunit, N-terminal DNA-binding domain, HTH motif"/>
    <property type="match status" value="1"/>
</dbReference>
<evidence type="ECO:0000313" key="4">
    <source>
        <dbReference type="Proteomes" id="UP000711178"/>
    </source>
</evidence>
<dbReference type="Proteomes" id="UP000711178">
    <property type="component" value="Unassembled WGS sequence"/>
</dbReference>
<organism evidence="3 4">
    <name type="scientific">Chromobacterium subtsugae</name>
    <dbReference type="NCBI Taxonomy" id="251747"/>
    <lineage>
        <taxon>Bacteria</taxon>
        <taxon>Pseudomonadati</taxon>
        <taxon>Pseudomonadota</taxon>
        <taxon>Betaproteobacteria</taxon>
        <taxon>Neisseriales</taxon>
        <taxon>Chromobacteriaceae</taxon>
        <taxon>Chromobacterium</taxon>
    </lineage>
</organism>
<dbReference type="PANTHER" id="PTHR41328">
    <property type="entry name" value="TERMINASE SMALL SUBUNIT-RELATED"/>
    <property type="match status" value="1"/>
</dbReference>
<dbReference type="InterPro" id="IPR038713">
    <property type="entry name" value="Terminase_Gp1_N_sf"/>
</dbReference>
<dbReference type="GeneID" id="89685768"/>
<name>A0ABS7FG29_9NEIS</name>
<sequence>MAKLTPKQKLFVQEYLVDLNATAAAARAKYSDPNIGRQLITKHNVIAAIAEAQQARSHRTEITADMVLQRWWELANADVNELVEYRRDNCRHCWGAGHQYQWTEPEFEQAKREATEKGDSQPDAAGGFGFVATREPNAECPECQGEGKGKIHVHDTRRLRGAARRLYAGVHQGKDGLKVLLADRDKALENVARHLGMFNDKLAITGKDGGPIQQQTQHSASPELLAALKNIIDEV</sequence>
<dbReference type="Pfam" id="PF03592">
    <property type="entry name" value="Terminase_2"/>
    <property type="match status" value="1"/>
</dbReference>
<dbReference type="EMBL" id="JAHDTB010000014">
    <property type="protein sequence ID" value="MBW8289017.1"/>
    <property type="molecule type" value="Genomic_DNA"/>
</dbReference>
<dbReference type="RefSeq" id="WP_080770188.1">
    <property type="nucleotide sequence ID" value="NZ_CP142381.1"/>
</dbReference>
<proteinExistence type="predicted"/>
<evidence type="ECO:0000256" key="2">
    <source>
        <dbReference type="ARBA" id="ARBA00023219"/>
    </source>
</evidence>
<dbReference type="PANTHER" id="PTHR41328:SF2">
    <property type="entry name" value="TERMINASE SMALL SUBUNIT"/>
    <property type="match status" value="1"/>
</dbReference>
<dbReference type="InterPro" id="IPR005335">
    <property type="entry name" value="Terminase_ssu"/>
</dbReference>
<dbReference type="InterPro" id="IPR052404">
    <property type="entry name" value="SPP1-like_terminase"/>
</dbReference>
<reference evidence="3 4" key="1">
    <citation type="submission" date="2021-05" db="EMBL/GenBank/DDBJ databases">
        <title>Draft Whole Genome Sequencing Of Biosensor Chromobacterium violaceum Strain CV026 Reveals A Regulatory RNA In Chromobacterium violaceum Phenotype Regulatory Network.</title>
        <authorList>
            <person name="Hong K.W."/>
            <person name="Chan K.G."/>
            <person name="Chang C.-Y."/>
        </authorList>
    </citation>
    <scope>NUCLEOTIDE SEQUENCE [LARGE SCALE GENOMIC DNA]</scope>
    <source>
        <strain evidence="3 4">ATCC 31532</strain>
    </source>
</reference>
<evidence type="ECO:0000256" key="1">
    <source>
        <dbReference type="ARBA" id="ARBA00022612"/>
    </source>
</evidence>
<protein>
    <submittedName>
        <fullName evidence="3">Terminase small subunit</fullName>
    </submittedName>
</protein>
<keyword evidence="1" id="KW-1188">Viral release from host cell</keyword>
<accession>A0ABS7FG29</accession>
<comment type="caution">
    <text evidence="3">The sequence shown here is derived from an EMBL/GenBank/DDBJ whole genome shotgun (WGS) entry which is preliminary data.</text>
</comment>
<evidence type="ECO:0000313" key="3">
    <source>
        <dbReference type="EMBL" id="MBW8289017.1"/>
    </source>
</evidence>
<keyword evidence="4" id="KW-1185">Reference proteome</keyword>
<gene>
    <name evidence="3" type="ORF">KIF53_15395</name>
</gene>
<keyword evidence="2" id="KW-0231">Viral genome packaging</keyword>